<protein>
    <submittedName>
        <fullName evidence="2 3">P5</fullName>
    </submittedName>
</protein>
<reference evidence="2" key="1">
    <citation type="submission" date="2017-02" db="EMBL/GenBank/DDBJ databases">
        <title>Molecular characterization of Tomato chlorosis virus in Taiwan.</title>
        <authorList>
            <person name="Kang Y.-C."/>
            <person name="Wang Y.-C."/>
            <person name="Hsia C.-M."/>
            <person name="Huang L.-H."/>
            <person name="Chen T.-C."/>
            <person name="Yeh S.-D."/>
        </authorList>
    </citation>
    <scope>NUCLEOTIDE SEQUENCE</scope>
    <source>
        <strain evidence="2">XS</strain>
    </source>
</reference>
<keyword evidence="1" id="KW-1133">Transmembrane helix</keyword>
<gene>
    <name evidence="2" type="primary">P5</name>
    <name evidence="3" type="synonym">ORF3</name>
</gene>
<sequence>MSEHFVCDSLDDMAKDIHSMYILFFYTILVGVLLTFVASCVKGVLEVRRVN</sequence>
<evidence type="ECO:0000313" key="2">
    <source>
        <dbReference type="EMBL" id="ASE04574.1"/>
    </source>
</evidence>
<accession>A0A218MIY8</accession>
<organism evidence="2">
    <name type="scientific">Tomato chlorosis virus</name>
    <dbReference type="NCBI Taxonomy" id="67754"/>
    <lineage>
        <taxon>Viruses</taxon>
        <taxon>Riboviria</taxon>
        <taxon>Orthornavirae</taxon>
        <taxon>Kitrinoviricota</taxon>
        <taxon>Alsuviricetes</taxon>
        <taxon>Martellivirales</taxon>
        <taxon>Closteroviridae</taxon>
        <taxon>Crinivirus</taxon>
        <taxon>Crinivirus tomatichlorosis</taxon>
    </lineage>
</organism>
<keyword evidence="1" id="KW-0472">Membrane</keyword>
<reference evidence="3" key="2">
    <citation type="submission" date="2017-09" db="EMBL/GenBank/DDBJ databases">
        <title>Molecular Characterization and Detection of a genetically distinct Tomato chlorosis virus Isolate in Taiwan.</title>
        <authorList>
            <person name="Kang Y.-C."/>
            <person name="Chen T.-C."/>
        </authorList>
    </citation>
    <scope>NUCLEOTIDE SEQUENCE</scope>
    <source>
        <strain evidence="3">TN11</strain>
    </source>
</reference>
<name>A0A218MIY8_9CLOS</name>
<feature type="transmembrane region" description="Helical" evidence="1">
    <location>
        <begin position="20"/>
        <end position="45"/>
    </location>
</feature>
<proteinExistence type="predicted"/>
<evidence type="ECO:0000256" key="1">
    <source>
        <dbReference type="SAM" id="Phobius"/>
    </source>
</evidence>
<evidence type="ECO:0000313" key="3">
    <source>
        <dbReference type="EMBL" id="AXF74712.1"/>
    </source>
</evidence>
<dbReference type="EMBL" id="KY618796">
    <property type="protein sequence ID" value="ASE04574.1"/>
    <property type="molecule type" value="Genomic_RNA"/>
</dbReference>
<keyword evidence="1" id="KW-0812">Transmembrane</keyword>
<dbReference type="EMBL" id="MF795556">
    <property type="protein sequence ID" value="AXF74712.1"/>
    <property type="molecule type" value="Genomic_RNA"/>
</dbReference>